<feature type="compositionally biased region" description="Basic and acidic residues" evidence="1">
    <location>
        <begin position="55"/>
        <end position="72"/>
    </location>
</feature>
<sequence length="117" mass="13163">MNRSTAMTDATLPELNQAQIGFNEPFHRHDRRHASRAESEEPGENSQTAEPSTGDETRLQVDPHVHQEERAAQRHQVIGRQAADHESQFPVPGLLSPATAAAGRICWRLHRICRLRS</sequence>
<gene>
    <name evidence="2" type="ORF">CEXT_810061</name>
</gene>
<evidence type="ECO:0000256" key="1">
    <source>
        <dbReference type="SAM" id="MobiDB-lite"/>
    </source>
</evidence>
<accession>A0AAV4U1I2</accession>
<protein>
    <submittedName>
        <fullName evidence="2">Uncharacterized protein</fullName>
    </submittedName>
</protein>
<comment type="caution">
    <text evidence="2">The sequence shown here is derived from an EMBL/GenBank/DDBJ whole genome shotgun (WGS) entry which is preliminary data.</text>
</comment>
<keyword evidence="3" id="KW-1185">Reference proteome</keyword>
<reference evidence="2 3" key="1">
    <citation type="submission" date="2021-06" db="EMBL/GenBank/DDBJ databases">
        <title>Caerostris extrusa draft genome.</title>
        <authorList>
            <person name="Kono N."/>
            <person name="Arakawa K."/>
        </authorList>
    </citation>
    <scope>NUCLEOTIDE SEQUENCE [LARGE SCALE GENOMIC DNA]</scope>
</reference>
<dbReference type="EMBL" id="BPLR01012132">
    <property type="protein sequence ID" value="GIY51610.1"/>
    <property type="molecule type" value="Genomic_DNA"/>
</dbReference>
<organism evidence="2 3">
    <name type="scientific">Caerostris extrusa</name>
    <name type="common">Bark spider</name>
    <name type="synonym">Caerostris bankana</name>
    <dbReference type="NCBI Taxonomy" id="172846"/>
    <lineage>
        <taxon>Eukaryota</taxon>
        <taxon>Metazoa</taxon>
        <taxon>Ecdysozoa</taxon>
        <taxon>Arthropoda</taxon>
        <taxon>Chelicerata</taxon>
        <taxon>Arachnida</taxon>
        <taxon>Araneae</taxon>
        <taxon>Araneomorphae</taxon>
        <taxon>Entelegynae</taxon>
        <taxon>Araneoidea</taxon>
        <taxon>Araneidae</taxon>
        <taxon>Caerostris</taxon>
    </lineage>
</organism>
<evidence type="ECO:0000313" key="2">
    <source>
        <dbReference type="EMBL" id="GIY51610.1"/>
    </source>
</evidence>
<dbReference type="AlphaFoldDB" id="A0AAV4U1I2"/>
<name>A0AAV4U1I2_CAEEX</name>
<feature type="compositionally biased region" description="Polar residues" evidence="1">
    <location>
        <begin position="1"/>
        <end position="20"/>
    </location>
</feature>
<dbReference type="Proteomes" id="UP001054945">
    <property type="component" value="Unassembled WGS sequence"/>
</dbReference>
<proteinExistence type="predicted"/>
<feature type="region of interest" description="Disordered" evidence="1">
    <location>
        <begin position="1"/>
        <end position="90"/>
    </location>
</feature>
<evidence type="ECO:0000313" key="3">
    <source>
        <dbReference type="Proteomes" id="UP001054945"/>
    </source>
</evidence>